<feature type="signal peptide" evidence="1">
    <location>
        <begin position="1"/>
        <end position="26"/>
    </location>
</feature>
<sequence length="101" mass="11403">MYECLHVMTRQFVVMIPFLVVPRVSALVGCERLVSEPGLMFQLVLTKEGIVIKLPGKFCGYKLATEEEVEENEGLKEVTNISQIDKNKAKRTKPSMGMERA</sequence>
<organism evidence="2">
    <name type="scientific">Tanacetum cinerariifolium</name>
    <name type="common">Dalmatian daisy</name>
    <name type="synonym">Chrysanthemum cinerariifolium</name>
    <dbReference type="NCBI Taxonomy" id="118510"/>
    <lineage>
        <taxon>Eukaryota</taxon>
        <taxon>Viridiplantae</taxon>
        <taxon>Streptophyta</taxon>
        <taxon>Embryophyta</taxon>
        <taxon>Tracheophyta</taxon>
        <taxon>Spermatophyta</taxon>
        <taxon>Magnoliopsida</taxon>
        <taxon>eudicotyledons</taxon>
        <taxon>Gunneridae</taxon>
        <taxon>Pentapetalae</taxon>
        <taxon>asterids</taxon>
        <taxon>campanulids</taxon>
        <taxon>Asterales</taxon>
        <taxon>Asteraceae</taxon>
        <taxon>Asteroideae</taxon>
        <taxon>Anthemideae</taxon>
        <taxon>Anthemidinae</taxon>
        <taxon>Tanacetum</taxon>
    </lineage>
</organism>
<keyword evidence="1" id="KW-0732">Signal</keyword>
<protein>
    <submittedName>
        <fullName evidence="2">Uncharacterized protein</fullName>
    </submittedName>
</protein>
<reference evidence="2" key="1">
    <citation type="journal article" date="2019" name="Sci. Rep.">
        <title>Draft genome of Tanacetum cinerariifolium, the natural source of mosquito coil.</title>
        <authorList>
            <person name="Yamashiro T."/>
            <person name="Shiraishi A."/>
            <person name="Satake H."/>
            <person name="Nakayama K."/>
        </authorList>
    </citation>
    <scope>NUCLEOTIDE SEQUENCE</scope>
</reference>
<gene>
    <name evidence="2" type="ORF">Tci_026647</name>
</gene>
<evidence type="ECO:0000313" key="2">
    <source>
        <dbReference type="EMBL" id="GEU54669.1"/>
    </source>
</evidence>
<dbReference type="AlphaFoldDB" id="A0A6L2L0B9"/>
<dbReference type="EMBL" id="BKCJ010003369">
    <property type="protein sequence ID" value="GEU54669.1"/>
    <property type="molecule type" value="Genomic_DNA"/>
</dbReference>
<name>A0A6L2L0B9_TANCI</name>
<proteinExistence type="predicted"/>
<accession>A0A6L2L0B9</accession>
<comment type="caution">
    <text evidence="2">The sequence shown here is derived from an EMBL/GenBank/DDBJ whole genome shotgun (WGS) entry which is preliminary data.</text>
</comment>
<evidence type="ECO:0000256" key="1">
    <source>
        <dbReference type="SAM" id="SignalP"/>
    </source>
</evidence>
<feature type="chain" id="PRO_5026831088" evidence="1">
    <location>
        <begin position="27"/>
        <end position="101"/>
    </location>
</feature>